<dbReference type="SUPFAM" id="SSF54593">
    <property type="entry name" value="Glyoxalase/Bleomycin resistance protein/Dihydroxybiphenyl dioxygenase"/>
    <property type="match status" value="1"/>
</dbReference>
<dbReference type="PANTHER" id="PTHR35908">
    <property type="entry name" value="HYPOTHETICAL FUSION PROTEIN"/>
    <property type="match status" value="1"/>
</dbReference>
<evidence type="ECO:0000313" key="2">
    <source>
        <dbReference type="EMBL" id="GAA0377000.1"/>
    </source>
</evidence>
<gene>
    <name evidence="2" type="ORF">GCM10010319_64460</name>
</gene>
<proteinExistence type="predicted"/>
<protein>
    <submittedName>
        <fullName evidence="2">VOC family protein</fullName>
    </submittedName>
</protein>
<organism evidence="2 3">
    <name type="scientific">Streptomyces blastmyceticus</name>
    <dbReference type="NCBI Taxonomy" id="68180"/>
    <lineage>
        <taxon>Bacteria</taxon>
        <taxon>Bacillati</taxon>
        <taxon>Actinomycetota</taxon>
        <taxon>Actinomycetes</taxon>
        <taxon>Kitasatosporales</taxon>
        <taxon>Streptomycetaceae</taxon>
        <taxon>Streptomyces</taxon>
    </lineage>
</organism>
<dbReference type="Proteomes" id="UP001500063">
    <property type="component" value="Unassembled WGS sequence"/>
</dbReference>
<sequence>MALHWKLVIDSTNASALADFWAAALEYEVEDPSALIEQLLAAGHVGEDAVVEHRGRKNFRGYAAIRHPEDPFDGTSGVGRGRRLLFQDVPEGKSGKNRLHLDVHSEPGGLDELVARLEGLGATRVREVDRGPAGHWWIMQDPNTPDYQFYGESVVSV</sequence>
<dbReference type="PANTHER" id="PTHR35908:SF1">
    <property type="entry name" value="CONSERVED PROTEIN"/>
    <property type="match status" value="1"/>
</dbReference>
<dbReference type="InterPro" id="IPR029068">
    <property type="entry name" value="Glyas_Bleomycin-R_OHBP_Dase"/>
</dbReference>
<keyword evidence="3" id="KW-1185">Reference proteome</keyword>
<evidence type="ECO:0000259" key="1">
    <source>
        <dbReference type="Pfam" id="PF18029"/>
    </source>
</evidence>
<dbReference type="RefSeq" id="WP_344123520.1">
    <property type="nucleotide sequence ID" value="NZ_BAAABW010000038.1"/>
</dbReference>
<dbReference type="Pfam" id="PF18029">
    <property type="entry name" value="Glyoxalase_6"/>
    <property type="match status" value="1"/>
</dbReference>
<feature type="domain" description="Glyoxalase-like" evidence="1">
    <location>
        <begin position="7"/>
        <end position="143"/>
    </location>
</feature>
<name>A0ABP3HQF1_9ACTN</name>
<reference evidence="3" key="1">
    <citation type="journal article" date="2019" name="Int. J. Syst. Evol. Microbiol.">
        <title>The Global Catalogue of Microorganisms (GCM) 10K type strain sequencing project: providing services to taxonomists for standard genome sequencing and annotation.</title>
        <authorList>
            <consortium name="The Broad Institute Genomics Platform"/>
            <consortium name="The Broad Institute Genome Sequencing Center for Infectious Disease"/>
            <person name="Wu L."/>
            <person name="Ma J."/>
        </authorList>
    </citation>
    <scope>NUCLEOTIDE SEQUENCE [LARGE SCALE GENOMIC DNA]</scope>
    <source>
        <strain evidence="3">JCM 4565</strain>
    </source>
</reference>
<dbReference type="EMBL" id="BAAABW010000038">
    <property type="protein sequence ID" value="GAA0377000.1"/>
    <property type="molecule type" value="Genomic_DNA"/>
</dbReference>
<dbReference type="Gene3D" id="3.10.180.10">
    <property type="entry name" value="2,3-Dihydroxybiphenyl 1,2-Dioxygenase, domain 1"/>
    <property type="match status" value="1"/>
</dbReference>
<accession>A0ABP3HQF1</accession>
<comment type="caution">
    <text evidence="2">The sequence shown here is derived from an EMBL/GenBank/DDBJ whole genome shotgun (WGS) entry which is preliminary data.</text>
</comment>
<evidence type="ECO:0000313" key="3">
    <source>
        <dbReference type="Proteomes" id="UP001500063"/>
    </source>
</evidence>
<dbReference type="InterPro" id="IPR041581">
    <property type="entry name" value="Glyoxalase_6"/>
</dbReference>